<evidence type="ECO:0000313" key="3">
    <source>
        <dbReference type="EMBL" id="EKX34569.1"/>
    </source>
</evidence>
<gene>
    <name evidence="3" type="ORF">GUITHDRAFT_147092</name>
</gene>
<dbReference type="PaxDb" id="55529-EKX34569"/>
<name>L1IF77_GUITC</name>
<dbReference type="RefSeq" id="XP_005821549.1">
    <property type="nucleotide sequence ID" value="XM_005821492.1"/>
</dbReference>
<evidence type="ECO:0000256" key="1">
    <source>
        <dbReference type="SAM" id="MobiDB-lite"/>
    </source>
</evidence>
<evidence type="ECO:0000313" key="5">
    <source>
        <dbReference type="Proteomes" id="UP000011087"/>
    </source>
</evidence>
<keyword evidence="2" id="KW-1133">Transmembrane helix</keyword>
<sequence>MADGFFTTLPVIMSKINFVLGIGLLVAGLVAASCRIPDYCQSAIGHAPSPHLPLERYSGYKYDYAGASRAGNDPYSSRGWHSKAHEEQQSGMKSRSKTTEEDINLHLYVRSTSMCKSVQNHAAALLRAMIVMGTVPALFPLLSGSLGWLAAKYKGYIEIAGSFHLTILISGIVTSLTGVLMLAFQSWSALLYCDKYGSSSSSFCRIFSGSMWAIVSFNVILVVYQLAFSILMCSICCQGDQSAGSSTIAADGAQGGMPVARVAERQGWEGGGGGQEMRWATGTGAYEAGGGVDGMLQWAAMPGVQIE</sequence>
<organism evidence="3">
    <name type="scientific">Guillardia theta (strain CCMP2712)</name>
    <name type="common">Cryptophyte</name>
    <dbReference type="NCBI Taxonomy" id="905079"/>
    <lineage>
        <taxon>Eukaryota</taxon>
        <taxon>Cryptophyceae</taxon>
        <taxon>Pyrenomonadales</taxon>
        <taxon>Geminigeraceae</taxon>
        <taxon>Guillardia</taxon>
    </lineage>
</organism>
<dbReference type="KEGG" id="gtt:GUITHDRAFT_147092"/>
<dbReference type="EnsemblProtists" id="EKX34569">
    <property type="protein sequence ID" value="EKX34569"/>
    <property type="gene ID" value="GUITHDRAFT_147092"/>
</dbReference>
<keyword evidence="2" id="KW-0812">Transmembrane</keyword>
<evidence type="ECO:0000256" key="2">
    <source>
        <dbReference type="SAM" id="Phobius"/>
    </source>
</evidence>
<proteinExistence type="predicted"/>
<feature type="transmembrane region" description="Helical" evidence="2">
    <location>
        <begin position="211"/>
        <end position="232"/>
    </location>
</feature>
<dbReference type="GeneID" id="17291340"/>
<protein>
    <submittedName>
        <fullName evidence="3 4">Uncharacterized protein</fullName>
    </submittedName>
</protein>
<dbReference type="Proteomes" id="UP000011087">
    <property type="component" value="Unassembled WGS sequence"/>
</dbReference>
<reference evidence="3 5" key="1">
    <citation type="journal article" date="2012" name="Nature">
        <title>Algal genomes reveal evolutionary mosaicism and the fate of nucleomorphs.</title>
        <authorList>
            <consortium name="DOE Joint Genome Institute"/>
            <person name="Curtis B.A."/>
            <person name="Tanifuji G."/>
            <person name="Burki F."/>
            <person name="Gruber A."/>
            <person name="Irimia M."/>
            <person name="Maruyama S."/>
            <person name="Arias M.C."/>
            <person name="Ball S.G."/>
            <person name="Gile G.H."/>
            <person name="Hirakawa Y."/>
            <person name="Hopkins J.F."/>
            <person name="Kuo A."/>
            <person name="Rensing S.A."/>
            <person name="Schmutz J."/>
            <person name="Symeonidi A."/>
            <person name="Elias M."/>
            <person name="Eveleigh R.J."/>
            <person name="Herman E.K."/>
            <person name="Klute M.J."/>
            <person name="Nakayama T."/>
            <person name="Obornik M."/>
            <person name="Reyes-Prieto A."/>
            <person name="Armbrust E.V."/>
            <person name="Aves S.J."/>
            <person name="Beiko R.G."/>
            <person name="Coutinho P."/>
            <person name="Dacks J.B."/>
            <person name="Durnford D.G."/>
            <person name="Fast N.M."/>
            <person name="Green B.R."/>
            <person name="Grisdale C.J."/>
            <person name="Hempel F."/>
            <person name="Henrissat B."/>
            <person name="Hoppner M.P."/>
            <person name="Ishida K."/>
            <person name="Kim E."/>
            <person name="Koreny L."/>
            <person name="Kroth P.G."/>
            <person name="Liu Y."/>
            <person name="Malik S.B."/>
            <person name="Maier U.G."/>
            <person name="McRose D."/>
            <person name="Mock T."/>
            <person name="Neilson J.A."/>
            <person name="Onodera N.T."/>
            <person name="Poole A.M."/>
            <person name="Pritham E.J."/>
            <person name="Richards T.A."/>
            <person name="Rocap G."/>
            <person name="Roy S.W."/>
            <person name="Sarai C."/>
            <person name="Schaack S."/>
            <person name="Shirato S."/>
            <person name="Slamovits C.H."/>
            <person name="Spencer D.F."/>
            <person name="Suzuki S."/>
            <person name="Worden A.Z."/>
            <person name="Zauner S."/>
            <person name="Barry K."/>
            <person name="Bell C."/>
            <person name="Bharti A.K."/>
            <person name="Crow J.A."/>
            <person name="Grimwood J."/>
            <person name="Kramer R."/>
            <person name="Lindquist E."/>
            <person name="Lucas S."/>
            <person name="Salamov A."/>
            <person name="McFadden G.I."/>
            <person name="Lane C.E."/>
            <person name="Keeling P.J."/>
            <person name="Gray M.W."/>
            <person name="Grigoriev I.V."/>
            <person name="Archibald J.M."/>
        </authorList>
    </citation>
    <scope>NUCLEOTIDE SEQUENCE</scope>
    <source>
        <strain evidence="3 5">CCMP2712</strain>
    </source>
</reference>
<dbReference type="AlphaFoldDB" id="L1IF77"/>
<dbReference type="HOGENOM" id="CLU_907457_0_0_1"/>
<reference evidence="5" key="2">
    <citation type="submission" date="2012-11" db="EMBL/GenBank/DDBJ databases">
        <authorList>
            <person name="Kuo A."/>
            <person name="Curtis B.A."/>
            <person name="Tanifuji G."/>
            <person name="Burki F."/>
            <person name="Gruber A."/>
            <person name="Irimia M."/>
            <person name="Maruyama S."/>
            <person name="Arias M.C."/>
            <person name="Ball S.G."/>
            <person name="Gile G.H."/>
            <person name="Hirakawa Y."/>
            <person name="Hopkins J.F."/>
            <person name="Rensing S.A."/>
            <person name="Schmutz J."/>
            <person name="Symeonidi A."/>
            <person name="Elias M."/>
            <person name="Eveleigh R.J."/>
            <person name="Herman E.K."/>
            <person name="Klute M.J."/>
            <person name="Nakayama T."/>
            <person name="Obornik M."/>
            <person name="Reyes-Prieto A."/>
            <person name="Armbrust E.V."/>
            <person name="Aves S.J."/>
            <person name="Beiko R.G."/>
            <person name="Coutinho P."/>
            <person name="Dacks J.B."/>
            <person name="Durnford D.G."/>
            <person name="Fast N.M."/>
            <person name="Green B.R."/>
            <person name="Grisdale C."/>
            <person name="Hempe F."/>
            <person name="Henrissat B."/>
            <person name="Hoppner M.P."/>
            <person name="Ishida K.-I."/>
            <person name="Kim E."/>
            <person name="Koreny L."/>
            <person name="Kroth P.G."/>
            <person name="Liu Y."/>
            <person name="Malik S.-B."/>
            <person name="Maier U.G."/>
            <person name="McRose D."/>
            <person name="Mock T."/>
            <person name="Neilson J.A."/>
            <person name="Onodera N.T."/>
            <person name="Poole A.M."/>
            <person name="Pritham E.J."/>
            <person name="Richards T.A."/>
            <person name="Rocap G."/>
            <person name="Roy S.W."/>
            <person name="Sarai C."/>
            <person name="Schaack S."/>
            <person name="Shirato S."/>
            <person name="Slamovits C.H."/>
            <person name="Spencer D.F."/>
            <person name="Suzuki S."/>
            <person name="Worden A.Z."/>
            <person name="Zauner S."/>
            <person name="Barry K."/>
            <person name="Bell C."/>
            <person name="Bharti A.K."/>
            <person name="Crow J.A."/>
            <person name="Grimwood J."/>
            <person name="Kramer R."/>
            <person name="Lindquist E."/>
            <person name="Lucas S."/>
            <person name="Salamov A."/>
            <person name="McFadden G.I."/>
            <person name="Lane C.E."/>
            <person name="Keeling P.J."/>
            <person name="Gray M.W."/>
            <person name="Grigoriev I.V."/>
            <person name="Archibald J.M."/>
        </authorList>
    </citation>
    <scope>NUCLEOTIDE SEQUENCE</scope>
    <source>
        <strain evidence="5">CCMP2712</strain>
    </source>
</reference>
<feature type="transmembrane region" description="Helical" evidence="2">
    <location>
        <begin position="12"/>
        <end position="32"/>
    </location>
</feature>
<keyword evidence="5" id="KW-1185">Reference proteome</keyword>
<feature type="transmembrane region" description="Helical" evidence="2">
    <location>
        <begin position="124"/>
        <end position="151"/>
    </location>
</feature>
<feature type="transmembrane region" description="Helical" evidence="2">
    <location>
        <begin position="163"/>
        <end position="190"/>
    </location>
</feature>
<dbReference type="EMBL" id="JH993106">
    <property type="protein sequence ID" value="EKX34569.1"/>
    <property type="molecule type" value="Genomic_DNA"/>
</dbReference>
<evidence type="ECO:0000313" key="4">
    <source>
        <dbReference type="EnsemblProtists" id="EKX34569"/>
    </source>
</evidence>
<keyword evidence="2" id="KW-0472">Membrane</keyword>
<feature type="region of interest" description="Disordered" evidence="1">
    <location>
        <begin position="75"/>
        <end position="98"/>
    </location>
</feature>
<accession>L1IF77</accession>
<reference evidence="4" key="3">
    <citation type="submission" date="2015-06" db="UniProtKB">
        <authorList>
            <consortium name="EnsemblProtists"/>
        </authorList>
    </citation>
    <scope>IDENTIFICATION</scope>
</reference>